<evidence type="ECO:0000256" key="5">
    <source>
        <dbReference type="ARBA" id="ARBA00023180"/>
    </source>
</evidence>
<evidence type="ECO:0000256" key="1">
    <source>
        <dbReference type="ARBA" id="ARBA00001231"/>
    </source>
</evidence>
<dbReference type="GO" id="GO:0004563">
    <property type="term" value="F:beta-N-acetylhexosaminidase activity"/>
    <property type="evidence" value="ECO:0007669"/>
    <property type="project" value="UniProtKB-EC"/>
</dbReference>
<comment type="catalytic activity">
    <reaction evidence="1 7">
        <text>Hydrolysis of terminal non-reducing N-acetyl-D-hexosamine residues in N-acetyl-beta-D-hexosaminides.</text>
        <dbReference type="EC" id="3.2.1.52"/>
    </reaction>
</comment>
<keyword evidence="5" id="KW-0325">Glycoprotein</keyword>
<proteinExistence type="inferred from homology"/>
<dbReference type="PRINTS" id="PR00738">
    <property type="entry name" value="GLHYDRLASE20"/>
</dbReference>
<dbReference type="Gene3D" id="3.30.379.10">
    <property type="entry name" value="Chitobiase/beta-hexosaminidase domain 2-like"/>
    <property type="match status" value="1"/>
</dbReference>
<feature type="region of interest" description="Disordered" evidence="9">
    <location>
        <begin position="90"/>
        <end position="114"/>
    </location>
</feature>
<feature type="chain" id="PRO_5043635051" description="Beta-hexosaminidase" evidence="10">
    <location>
        <begin position="25"/>
        <end position="553"/>
    </location>
</feature>
<evidence type="ECO:0000256" key="7">
    <source>
        <dbReference type="PIRNR" id="PIRNR001093"/>
    </source>
</evidence>
<keyword evidence="14" id="KW-1185">Reference proteome</keyword>
<dbReference type="GO" id="GO:0005764">
    <property type="term" value="C:lysosome"/>
    <property type="evidence" value="ECO:0007669"/>
    <property type="project" value="TreeGrafter"/>
</dbReference>
<evidence type="ECO:0000256" key="6">
    <source>
        <dbReference type="ARBA" id="ARBA00023295"/>
    </source>
</evidence>
<evidence type="ECO:0000313" key="13">
    <source>
        <dbReference type="EMBL" id="WZN59551.1"/>
    </source>
</evidence>
<dbReference type="GO" id="GO:0016020">
    <property type="term" value="C:membrane"/>
    <property type="evidence" value="ECO:0007669"/>
    <property type="project" value="TreeGrafter"/>
</dbReference>
<dbReference type="InterPro" id="IPR029019">
    <property type="entry name" value="HEX_eukaryotic_N"/>
</dbReference>
<dbReference type="GO" id="GO:0006689">
    <property type="term" value="P:ganglioside catabolic process"/>
    <property type="evidence" value="ECO:0007669"/>
    <property type="project" value="TreeGrafter"/>
</dbReference>
<dbReference type="Proteomes" id="UP001472866">
    <property type="component" value="Chromosome 02"/>
</dbReference>
<evidence type="ECO:0000256" key="9">
    <source>
        <dbReference type="SAM" id="MobiDB-lite"/>
    </source>
</evidence>
<dbReference type="PANTHER" id="PTHR22600">
    <property type="entry name" value="BETA-HEXOSAMINIDASE"/>
    <property type="match status" value="1"/>
</dbReference>
<dbReference type="GO" id="GO:0005975">
    <property type="term" value="P:carbohydrate metabolic process"/>
    <property type="evidence" value="ECO:0007669"/>
    <property type="project" value="InterPro"/>
</dbReference>
<dbReference type="FunFam" id="3.20.20.80:FF:000063">
    <property type="entry name" value="Beta-hexosaminidase"/>
    <property type="match status" value="1"/>
</dbReference>
<dbReference type="AlphaFoldDB" id="A0AAX4P1F0"/>
<reference evidence="13 14" key="1">
    <citation type="submission" date="2024-03" db="EMBL/GenBank/DDBJ databases">
        <title>Complete genome sequence of the green alga Chloropicon roscoffensis RCC1871.</title>
        <authorList>
            <person name="Lemieux C."/>
            <person name="Pombert J.-F."/>
            <person name="Otis C."/>
            <person name="Turmel M."/>
        </authorList>
    </citation>
    <scope>NUCLEOTIDE SEQUENCE [LARGE SCALE GENOMIC DNA]</scope>
    <source>
        <strain evidence="13 14">RCC1871</strain>
    </source>
</reference>
<evidence type="ECO:0000256" key="3">
    <source>
        <dbReference type="ARBA" id="ARBA00022729"/>
    </source>
</evidence>
<keyword evidence="4 7" id="KW-0378">Hydrolase</keyword>
<dbReference type="Pfam" id="PF14845">
    <property type="entry name" value="Glycohydro_20b2"/>
    <property type="match status" value="1"/>
</dbReference>
<evidence type="ECO:0000256" key="8">
    <source>
        <dbReference type="PIRSR" id="PIRSR001093-1"/>
    </source>
</evidence>
<evidence type="ECO:0000313" key="14">
    <source>
        <dbReference type="Proteomes" id="UP001472866"/>
    </source>
</evidence>
<dbReference type="PIRSF" id="PIRSF001093">
    <property type="entry name" value="B-hxosamndse_ab_euk"/>
    <property type="match status" value="1"/>
</dbReference>
<dbReference type="InterPro" id="IPR017853">
    <property type="entry name" value="GH"/>
</dbReference>
<feature type="active site" description="Proton donor" evidence="8">
    <location>
        <position position="338"/>
    </location>
</feature>
<evidence type="ECO:0000259" key="12">
    <source>
        <dbReference type="Pfam" id="PF14845"/>
    </source>
</evidence>
<dbReference type="SUPFAM" id="SSF55545">
    <property type="entry name" value="beta-N-acetylhexosaminidase-like domain"/>
    <property type="match status" value="1"/>
</dbReference>
<sequence>MSPPRRRNTTAVAVAATLIATVFALPARAHQPALWPWPQQIYISGNTVPVDAAKFEVECEIDNPCPTKFQNELQYYADLVRHSCSNSVYPKANNNDGDDEASSSSSSSSSWDQDGQKIDSCVVKLATSDDALAIDSNQTFRLTVSSDPYPNCLVEADNMYGAYYGLVTLSQLCDTSNTTAPSILEARIRDEPRFAFRGFLLDTARHFLPVSYIKRVLDVLALHRYNVLHWHVVDSESFPLQSQAFPDLAEKGAFSPDAVYKTEDLVDVVQYASRRGITVMPEFDVPGHGSWGKGYPSLMGCKDVLDPTNPEVYTFLLTFLKEMLEIFPSEYIFLGGDEVDTSCWLKNPEIAEWLQQHDMTDAELFDYFWQNVTSEVIPGLEGRKVGVWQSNKLDIKPTLLPEGSFGNVWQDPKMMGPVIDGGMPVVLSGTYYLDQDNSATAAGPCKAYAWQQTWKCMYQEEPFDQLTQEQWSSLIGLETTMWGEGVNRFDFEARVWAKAAAVAERMWSNQNVNDVAEAQVRLDRHICRLNLMGVHAGPIIPGFCSSDVDGEAW</sequence>
<feature type="domain" description="Beta-hexosaminidase eukaryotic type N-terminal" evidence="12">
    <location>
        <begin position="34"/>
        <end position="172"/>
    </location>
</feature>
<gene>
    <name evidence="13" type="ORF">HKI87_02g10770</name>
</gene>
<dbReference type="GO" id="GO:0030203">
    <property type="term" value="P:glycosaminoglycan metabolic process"/>
    <property type="evidence" value="ECO:0007669"/>
    <property type="project" value="TreeGrafter"/>
</dbReference>
<dbReference type="PANTHER" id="PTHR22600:SF21">
    <property type="entry name" value="BETA-HEXOSAMINIDASE A"/>
    <property type="match status" value="1"/>
</dbReference>
<keyword evidence="6 7" id="KW-0326">Glycosidase</keyword>
<evidence type="ECO:0000256" key="10">
    <source>
        <dbReference type="SAM" id="SignalP"/>
    </source>
</evidence>
<accession>A0AAX4P1F0</accession>
<evidence type="ECO:0000256" key="4">
    <source>
        <dbReference type="ARBA" id="ARBA00022801"/>
    </source>
</evidence>
<name>A0AAX4P1F0_9CHLO</name>
<dbReference type="InterPro" id="IPR029018">
    <property type="entry name" value="Hex-like_dom2"/>
</dbReference>
<dbReference type="EMBL" id="CP151502">
    <property type="protein sequence ID" value="WZN59551.1"/>
    <property type="molecule type" value="Genomic_DNA"/>
</dbReference>
<dbReference type="Pfam" id="PF00728">
    <property type="entry name" value="Glyco_hydro_20"/>
    <property type="match status" value="1"/>
</dbReference>
<keyword evidence="3 10" id="KW-0732">Signal</keyword>
<dbReference type="EC" id="3.2.1.52" evidence="7"/>
<dbReference type="SUPFAM" id="SSF51445">
    <property type="entry name" value="(Trans)glycosidases"/>
    <property type="match status" value="1"/>
</dbReference>
<feature type="signal peptide" evidence="10">
    <location>
        <begin position="1"/>
        <end position="24"/>
    </location>
</feature>
<protein>
    <recommendedName>
        <fullName evidence="7">Beta-hexosaminidase</fullName>
        <ecNumber evidence="7">3.2.1.52</ecNumber>
    </recommendedName>
</protein>
<organism evidence="13 14">
    <name type="scientific">Chloropicon roscoffensis</name>
    <dbReference type="NCBI Taxonomy" id="1461544"/>
    <lineage>
        <taxon>Eukaryota</taxon>
        <taxon>Viridiplantae</taxon>
        <taxon>Chlorophyta</taxon>
        <taxon>Chloropicophyceae</taxon>
        <taxon>Chloropicales</taxon>
        <taxon>Chloropicaceae</taxon>
        <taxon>Chloropicon</taxon>
    </lineage>
</organism>
<dbReference type="Gene3D" id="3.20.20.80">
    <property type="entry name" value="Glycosidases"/>
    <property type="match status" value="1"/>
</dbReference>
<evidence type="ECO:0000256" key="2">
    <source>
        <dbReference type="ARBA" id="ARBA00006285"/>
    </source>
</evidence>
<comment type="similarity">
    <text evidence="2 7">Belongs to the glycosyl hydrolase 20 family.</text>
</comment>
<feature type="domain" description="Glycoside hydrolase family 20 catalytic" evidence="11">
    <location>
        <begin position="194"/>
        <end position="509"/>
    </location>
</feature>
<evidence type="ECO:0000259" key="11">
    <source>
        <dbReference type="Pfam" id="PF00728"/>
    </source>
</evidence>
<dbReference type="InterPro" id="IPR015883">
    <property type="entry name" value="Glyco_hydro_20_cat"/>
</dbReference>
<dbReference type="InterPro" id="IPR025705">
    <property type="entry name" value="Beta_hexosaminidase_sua/sub"/>
</dbReference>